<feature type="region of interest" description="Disordered" evidence="1">
    <location>
        <begin position="1"/>
        <end position="43"/>
    </location>
</feature>
<dbReference type="OrthoDB" id="4774497at2"/>
<evidence type="ECO:0000256" key="2">
    <source>
        <dbReference type="SAM" id="Phobius"/>
    </source>
</evidence>
<organism evidence="3 4">
    <name type="scientific">Tsukamurella paurometabola</name>
    <name type="common">Corynebacterium paurometabolum</name>
    <dbReference type="NCBI Taxonomy" id="2061"/>
    <lineage>
        <taxon>Bacteria</taxon>
        <taxon>Bacillati</taxon>
        <taxon>Actinomycetota</taxon>
        <taxon>Actinomycetes</taxon>
        <taxon>Mycobacteriales</taxon>
        <taxon>Tsukamurellaceae</taxon>
        <taxon>Tsukamurella</taxon>
    </lineage>
</organism>
<keyword evidence="2" id="KW-0812">Transmembrane</keyword>
<feature type="transmembrane region" description="Helical" evidence="2">
    <location>
        <begin position="165"/>
        <end position="183"/>
    </location>
</feature>
<dbReference type="AlphaFoldDB" id="A0A3P8L0H4"/>
<reference evidence="3 4" key="1">
    <citation type="submission" date="2018-12" db="EMBL/GenBank/DDBJ databases">
        <authorList>
            <consortium name="Pathogen Informatics"/>
        </authorList>
    </citation>
    <scope>NUCLEOTIDE SEQUENCE [LARGE SCALE GENOMIC DNA]</scope>
    <source>
        <strain evidence="3 4">NCTC10741</strain>
    </source>
</reference>
<sequence>MAEQGNLVSGGFHHQGPVWPGPGPQPPTWPAPPPVPKPERGPRPDDVKLSVQLWIFVILAAAISRVAQAISTRGSKELREQFDAMREGDGFLARTSREQYKTFEQYDTATFVLAIVTVVVGVAVAAVLVYFLWRGQNWARLALQFVAAFVLVQGVMAFFSHNATVAIPAILAAIAVVGAIICANSRESLEYCNPGVTAARR</sequence>
<dbReference type="RefSeq" id="WP_126195159.1">
    <property type="nucleotide sequence ID" value="NZ_CP085954.1"/>
</dbReference>
<keyword evidence="2" id="KW-1133">Transmembrane helix</keyword>
<dbReference type="Proteomes" id="UP000271626">
    <property type="component" value="Chromosome"/>
</dbReference>
<feature type="compositionally biased region" description="Pro residues" evidence="1">
    <location>
        <begin position="19"/>
        <end position="36"/>
    </location>
</feature>
<feature type="transmembrane region" description="Helical" evidence="2">
    <location>
        <begin position="140"/>
        <end position="159"/>
    </location>
</feature>
<accession>A0A3P8L0H4</accession>
<protein>
    <submittedName>
        <fullName evidence="3">Uncharacterized protein</fullName>
    </submittedName>
</protein>
<evidence type="ECO:0000256" key="1">
    <source>
        <dbReference type="SAM" id="MobiDB-lite"/>
    </source>
</evidence>
<proteinExistence type="predicted"/>
<keyword evidence="2" id="KW-0472">Membrane</keyword>
<evidence type="ECO:0000313" key="3">
    <source>
        <dbReference type="EMBL" id="VDR37815.1"/>
    </source>
</evidence>
<gene>
    <name evidence="3" type="ORF">NCTC10741_00927</name>
</gene>
<dbReference type="EMBL" id="LR131273">
    <property type="protein sequence ID" value="VDR37815.1"/>
    <property type="molecule type" value="Genomic_DNA"/>
</dbReference>
<evidence type="ECO:0000313" key="4">
    <source>
        <dbReference type="Proteomes" id="UP000271626"/>
    </source>
</evidence>
<name>A0A3P8L0H4_TSUPA</name>
<feature type="transmembrane region" description="Helical" evidence="2">
    <location>
        <begin position="111"/>
        <end position="133"/>
    </location>
</feature>